<organism evidence="3 4">
    <name type="scientific">Kitasatospora acidiphila</name>
    <dbReference type="NCBI Taxonomy" id="2567942"/>
    <lineage>
        <taxon>Bacteria</taxon>
        <taxon>Bacillati</taxon>
        <taxon>Actinomycetota</taxon>
        <taxon>Actinomycetes</taxon>
        <taxon>Kitasatosporales</taxon>
        <taxon>Streptomycetaceae</taxon>
        <taxon>Kitasatospora</taxon>
    </lineage>
</organism>
<comment type="caution">
    <text evidence="3">The sequence shown here is derived from an EMBL/GenBank/DDBJ whole genome shotgun (WGS) entry which is preliminary data.</text>
</comment>
<evidence type="ECO:0000256" key="1">
    <source>
        <dbReference type="SAM" id="MobiDB-lite"/>
    </source>
</evidence>
<dbReference type="Proteomes" id="UP000319103">
    <property type="component" value="Unassembled WGS sequence"/>
</dbReference>
<keyword evidence="4" id="KW-1185">Reference proteome</keyword>
<dbReference type="SUPFAM" id="SSF55961">
    <property type="entry name" value="Bet v1-like"/>
    <property type="match status" value="1"/>
</dbReference>
<accession>A0A540W2N4</accession>
<keyword evidence="2" id="KW-0472">Membrane</keyword>
<dbReference type="OrthoDB" id="6199084at2"/>
<evidence type="ECO:0000313" key="4">
    <source>
        <dbReference type="Proteomes" id="UP000319103"/>
    </source>
</evidence>
<evidence type="ECO:0000313" key="3">
    <source>
        <dbReference type="EMBL" id="TQF03280.1"/>
    </source>
</evidence>
<feature type="region of interest" description="Disordered" evidence="1">
    <location>
        <begin position="234"/>
        <end position="258"/>
    </location>
</feature>
<keyword evidence="2" id="KW-0812">Transmembrane</keyword>
<evidence type="ECO:0008006" key="5">
    <source>
        <dbReference type="Google" id="ProtNLM"/>
    </source>
</evidence>
<gene>
    <name evidence="3" type="ORF">E6W39_14840</name>
</gene>
<dbReference type="RefSeq" id="WP_141633944.1">
    <property type="nucleotide sequence ID" value="NZ_VIGB01000003.1"/>
</dbReference>
<sequence length="258" mass="28709">MPSTVRRPKPLYVETLIAADQELVWNLTQLPQHHQRWDARFTRISYLPSTDPAAPVRFRYVLGLPERASRTARANEPIEGPRRGPRLTGVGITTADRCRPDGSRISALRFRADSALSPLGEGAGYWRYRADPAGVRFSTGYDYRPWPGRLGAAADRWCVRPLVGWLTAWSFDRLRLWAERGIPPERSRRQATAEVMARSSAVVLAALLLGPAAGLPLLALVLLLPPLPDTPAARRCRRQPASRASARAPRLLTTLEDP</sequence>
<reference evidence="3 4" key="1">
    <citation type="submission" date="2019-06" db="EMBL/GenBank/DDBJ databases">
        <title>Description of Kitasatospora acidophila sp. nov. isolated from pine grove soil, and reclassification of Streptomyces novaecaesareae to Kitasatospora novaeceasareae comb. nov.</title>
        <authorList>
            <person name="Kim M.J."/>
        </authorList>
    </citation>
    <scope>NUCLEOTIDE SEQUENCE [LARGE SCALE GENOMIC DNA]</scope>
    <source>
        <strain evidence="3 4">MMS16-CNU292</strain>
    </source>
</reference>
<keyword evidence="2" id="KW-1133">Transmembrane helix</keyword>
<dbReference type="AlphaFoldDB" id="A0A540W2N4"/>
<dbReference type="EMBL" id="VIGB01000003">
    <property type="protein sequence ID" value="TQF03280.1"/>
    <property type="molecule type" value="Genomic_DNA"/>
</dbReference>
<proteinExistence type="predicted"/>
<name>A0A540W2N4_9ACTN</name>
<protein>
    <recommendedName>
        <fullName evidence="5">SRPBCC family protein</fullName>
    </recommendedName>
</protein>
<feature type="compositionally biased region" description="Low complexity" evidence="1">
    <location>
        <begin position="241"/>
        <end position="250"/>
    </location>
</feature>
<feature type="transmembrane region" description="Helical" evidence="2">
    <location>
        <begin position="201"/>
        <end position="224"/>
    </location>
</feature>
<evidence type="ECO:0000256" key="2">
    <source>
        <dbReference type="SAM" id="Phobius"/>
    </source>
</evidence>
<feature type="region of interest" description="Disordered" evidence="1">
    <location>
        <begin position="72"/>
        <end position="91"/>
    </location>
</feature>